<protein>
    <submittedName>
        <fullName evidence="2">Uncharacterized protein</fullName>
    </submittedName>
</protein>
<sequence>MRITVRCDAMRHNKEMRAVSRRAILGVALLAGGIASMDEDCERIRLRKKTSEMTLWATKGKSPRSQPEACVSGKSLWLSCKSSRKGRGQRFTGRSPGFSKQNRTEVPEWKAEVDRRVRIAPHKSVIAGGFSMAEQPTRDE</sequence>
<gene>
    <name evidence="2" type="ORF">BKA59DRAFT_448314</name>
</gene>
<name>A0A8K0SBZ5_9HYPO</name>
<organism evidence="2 3">
    <name type="scientific">Fusarium tricinctum</name>
    <dbReference type="NCBI Taxonomy" id="61284"/>
    <lineage>
        <taxon>Eukaryota</taxon>
        <taxon>Fungi</taxon>
        <taxon>Dikarya</taxon>
        <taxon>Ascomycota</taxon>
        <taxon>Pezizomycotina</taxon>
        <taxon>Sordariomycetes</taxon>
        <taxon>Hypocreomycetidae</taxon>
        <taxon>Hypocreales</taxon>
        <taxon>Nectriaceae</taxon>
        <taxon>Fusarium</taxon>
        <taxon>Fusarium tricinctum species complex</taxon>
    </lineage>
</organism>
<dbReference type="Proteomes" id="UP000813427">
    <property type="component" value="Unassembled WGS sequence"/>
</dbReference>
<evidence type="ECO:0000256" key="1">
    <source>
        <dbReference type="SAM" id="MobiDB-lite"/>
    </source>
</evidence>
<evidence type="ECO:0000313" key="3">
    <source>
        <dbReference type="Proteomes" id="UP000813427"/>
    </source>
</evidence>
<dbReference type="AlphaFoldDB" id="A0A8K0SBZ5"/>
<dbReference type="EMBL" id="JAGPXF010000001">
    <property type="protein sequence ID" value="KAH7262081.1"/>
    <property type="molecule type" value="Genomic_DNA"/>
</dbReference>
<accession>A0A8K0SBZ5</accession>
<keyword evidence="3" id="KW-1185">Reference proteome</keyword>
<evidence type="ECO:0000313" key="2">
    <source>
        <dbReference type="EMBL" id="KAH7262081.1"/>
    </source>
</evidence>
<feature type="region of interest" description="Disordered" evidence="1">
    <location>
        <begin position="85"/>
        <end position="107"/>
    </location>
</feature>
<comment type="caution">
    <text evidence="2">The sequence shown here is derived from an EMBL/GenBank/DDBJ whole genome shotgun (WGS) entry which is preliminary data.</text>
</comment>
<reference evidence="2" key="1">
    <citation type="journal article" date="2021" name="Nat. Commun.">
        <title>Genetic determinants of endophytism in the Arabidopsis root mycobiome.</title>
        <authorList>
            <person name="Mesny F."/>
            <person name="Miyauchi S."/>
            <person name="Thiergart T."/>
            <person name="Pickel B."/>
            <person name="Atanasova L."/>
            <person name="Karlsson M."/>
            <person name="Huettel B."/>
            <person name="Barry K.W."/>
            <person name="Haridas S."/>
            <person name="Chen C."/>
            <person name="Bauer D."/>
            <person name="Andreopoulos W."/>
            <person name="Pangilinan J."/>
            <person name="LaButti K."/>
            <person name="Riley R."/>
            <person name="Lipzen A."/>
            <person name="Clum A."/>
            <person name="Drula E."/>
            <person name="Henrissat B."/>
            <person name="Kohler A."/>
            <person name="Grigoriev I.V."/>
            <person name="Martin F.M."/>
            <person name="Hacquard S."/>
        </authorList>
    </citation>
    <scope>NUCLEOTIDE SEQUENCE</scope>
    <source>
        <strain evidence="2">MPI-SDFR-AT-0068</strain>
    </source>
</reference>
<proteinExistence type="predicted"/>